<evidence type="ECO:0000313" key="4">
    <source>
        <dbReference type="Proteomes" id="UP000818624"/>
    </source>
</evidence>
<dbReference type="InterPro" id="IPR032675">
    <property type="entry name" value="LRR_dom_sf"/>
</dbReference>
<feature type="region of interest" description="Disordered" evidence="1">
    <location>
        <begin position="1"/>
        <end position="84"/>
    </location>
</feature>
<dbReference type="Pfam" id="PF23550">
    <property type="entry name" value="zf_Tbcl_Rhp7"/>
    <property type="match status" value="1"/>
</dbReference>
<feature type="compositionally biased region" description="Basic and acidic residues" evidence="1">
    <location>
        <begin position="29"/>
        <end position="44"/>
    </location>
</feature>
<evidence type="ECO:0000313" key="3">
    <source>
        <dbReference type="EMBL" id="WFD48939.1"/>
    </source>
</evidence>
<dbReference type="Gene3D" id="3.80.10.10">
    <property type="entry name" value="Ribonuclease Inhibitor"/>
    <property type="match status" value="2"/>
</dbReference>
<dbReference type="InterPro" id="IPR056451">
    <property type="entry name" value="Znf_Tbcl_Rhp7"/>
</dbReference>
<reference evidence="3 4" key="1">
    <citation type="journal article" date="2020" name="Elife">
        <title>Loss of centromere function drives karyotype evolution in closely related Malassezia species.</title>
        <authorList>
            <person name="Sankaranarayanan S.R."/>
            <person name="Ianiri G."/>
            <person name="Coelho M.A."/>
            <person name="Reza M.H."/>
            <person name="Thimmappa B.C."/>
            <person name="Ganguly P."/>
            <person name="Vadnala R.N."/>
            <person name="Sun S."/>
            <person name="Siddharthan R."/>
            <person name="Tellgren-Roth C."/>
            <person name="Dawson T.L."/>
            <person name="Heitman J."/>
            <person name="Sanyal K."/>
        </authorList>
    </citation>
    <scope>NUCLEOTIDE SEQUENCE [LARGE SCALE GENOMIC DNA]</scope>
    <source>
        <strain evidence="3">CBS14141</strain>
    </source>
</reference>
<keyword evidence="3" id="KW-0238">DNA-binding</keyword>
<protein>
    <submittedName>
        <fullName evidence="3">UV-damaged DNA-binding protein rad7</fullName>
    </submittedName>
</protein>
<proteinExistence type="predicted"/>
<organism evidence="3 4">
    <name type="scientific">Malassezia furfur</name>
    <name type="common">Pityriasis versicolor infection agent</name>
    <name type="synonym">Pityrosporum furfur</name>
    <dbReference type="NCBI Taxonomy" id="55194"/>
    <lineage>
        <taxon>Eukaryota</taxon>
        <taxon>Fungi</taxon>
        <taxon>Dikarya</taxon>
        <taxon>Basidiomycota</taxon>
        <taxon>Ustilaginomycotina</taxon>
        <taxon>Malasseziomycetes</taxon>
        <taxon>Malasseziales</taxon>
        <taxon>Malasseziaceae</taxon>
        <taxon>Malassezia</taxon>
    </lineage>
</organism>
<name>A0ABY8EVI8_MALFU</name>
<gene>
    <name evidence="3" type="primary">RAD7</name>
    <name evidence="3" type="ORF">GLX27_003612</name>
</gene>
<dbReference type="PANTHER" id="PTHR13318">
    <property type="entry name" value="PARTNER OF PAIRED, ISOFORM B-RELATED"/>
    <property type="match status" value="1"/>
</dbReference>
<dbReference type="PANTHER" id="PTHR13318:SF95">
    <property type="entry name" value="F-BOX PROTEIN YLR352W"/>
    <property type="match status" value="1"/>
</dbReference>
<sequence length="529" mass="57449">MSRVRGPTSALTEFLKERGIRAPASSRYQRIERPADEARDDVAPERPSVPAKRRIAPGASMNFDEEDDEEDDEEAASLPTKAPKTSVRAGERVVCGRCTTTFSATRYTRIDPALGPLCPACKGAVPKPPTEPKTTKRGARKARNVVETKPVIPTLQSLSIDVIAQHIDQMHALGNLSARNLDAISKVISKNRRVNDKTMQLFLARDTQRLALYDCSAVTTDAFQTIPTFAPQIHTLILHYCGQLDNAAFVALAKLPLTELDLYGPYLVRKEAWLTFLQNRSHLLRSLKLRETPRFDRACIEALVAHAPHLAELGLAQIGGLDDGGAEVLAQLRHLTYLDLSQPGVSAPGVPPASLHAVSIVPILAANAAHLAELRLDYNAALSDEVADALRACSALRVLHMEGAGITSEAWAACFHAMPICKLEEVALGHCGLEDDAVAALIDAAPHLRSLSVRNNEALTSAVFDKICAAAPPLRVLEVSFVRCVDDALLRRLATSVPTLEVLYIFGCNQVTPTFQSDTLTIIGRERTV</sequence>
<keyword evidence="4" id="KW-1185">Reference proteome</keyword>
<dbReference type="EMBL" id="CP046236">
    <property type="protein sequence ID" value="WFD48939.1"/>
    <property type="molecule type" value="Genomic_DNA"/>
</dbReference>
<dbReference type="SUPFAM" id="SSF52047">
    <property type="entry name" value="RNI-like"/>
    <property type="match status" value="1"/>
</dbReference>
<evidence type="ECO:0000256" key="1">
    <source>
        <dbReference type="SAM" id="MobiDB-lite"/>
    </source>
</evidence>
<accession>A0ABY8EVI8</accession>
<feature type="compositionally biased region" description="Acidic residues" evidence="1">
    <location>
        <begin position="63"/>
        <end position="75"/>
    </location>
</feature>
<evidence type="ECO:0000259" key="2">
    <source>
        <dbReference type="Pfam" id="PF23550"/>
    </source>
</evidence>
<feature type="domain" description="DNA repair protein rhp7 treble clef" evidence="2">
    <location>
        <begin position="90"/>
        <end position="124"/>
    </location>
</feature>
<dbReference type="GO" id="GO:0003677">
    <property type="term" value="F:DNA binding"/>
    <property type="evidence" value="ECO:0007669"/>
    <property type="project" value="UniProtKB-KW"/>
</dbReference>
<dbReference type="Proteomes" id="UP000818624">
    <property type="component" value="Chromosome 3"/>
</dbReference>